<evidence type="ECO:0000256" key="8">
    <source>
        <dbReference type="SAM" id="Phobius"/>
    </source>
</evidence>
<organism evidence="9 10">
    <name type="scientific">Pyruvatibacter mobilis</name>
    <dbReference type="NCBI Taxonomy" id="1712261"/>
    <lineage>
        <taxon>Bacteria</taxon>
        <taxon>Pseudomonadati</taxon>
        <taxon>Pseudomonadota</taxon>
        <taxon>Alphaproteobacteria</taxon>
        <taxon>Hyphomicrobiales</taxon>
        <taxon>Parvibaculaceae</taxon>
        <taxon>Pyruvatibacter</taxon>
    </lineage>
</organism>
<evidence type="ECO:0000256" key="1">
    <source>
        <dbReference type="ARBA" id="ARBA00004651"/>
    </source>
</evidence>
<evidence type="ECO:0000256" key="5">
    <source>
        <dbReference type="ARBA" id="ARBA00022960"/>
    </source>
</evidence>
<gene>
    <name evidence="9" type="primary">mreD</name>
    <name evidence="9" type="ORF">GTQ45_12545</name>
</gene>
<dbReference type="Proteomes" id="UP000470384">
    <property type="component" value="Unassembled WGS sequence"/>
</dbReference>
<dbReference type="GO" id="GO:0005886">
    <property type="term" value="C:plasma membrane"/>
    <property type="evidence" value="ECO:0007669"/>
    <property type="project" value="UniProtKB-SubCell"/>
</dbReference>
<dbReference type="GO" id="GO:0008360">
    <property type="term" value="P:regulation of cell shape"/>
    <property type="evidence" value="ECO:0007669"/>
    <property type="project" value="UniProtKB-KW"/>
</dbReference>
<evidence type="ECO:0000256" key="2">
    <source>
        <dbReference type="ARBA" id="ARBA00007776"/>
    </source>
</evidence>
<keyword evidence="4 8" id="KW-0812">Transmembrane</keyword>
<comment type="similarity">
    <text evidence="2">Belongs to the MreD family.</text>
</comment>
<reference evidence="9 10" key="1">
    <citation type="journal article" date="2016" name="Int. J. Syst. Evol. Microbiol.">
        <title>Pyruvatibacter mobilis gen. nov., sp. nov., a marine bacterium from the culture broth of Picochlorum sp. 122.</title>
        <authorList>
            <person name="Wang G."/>
            <person name="Tang M."/>
            <person name="Wu H."/>
            <person name="Dai S."/>
            <person name="Li T."/>
            <person name="Chen C."/>
            <person name="He H."/>
            <person name="Fan J."/>
            <person name="Xiang W."/>
            <person name="Li X."/>
        </authorList>
    </citation>
    <scope>NUCLEOTIDE SEQUENCE [LARGE SCALE GENOMIC DNA]</scope>
    <source>
        <strain evidence="9 10">GYP-11</strain>
    </source>
</reference>
<keyword evidence="6 8" id="KW-1133">Transmembrane helix</keyword>
<proteinExistence type="inferred from homology"/>
<dbReference type="NCBIfam" id="TIGR03426">
    <property type="entry name" value="shape_MreD"/>
    <property type="match status" value="1"/>
</dbReference>
<dbReference type="InterPro" id="IPR007227">
    <property type="entry name" value="Cell_shape_determining_MreD"/>
</dbReference>
<dbReference type="GeneID" id="300654073"/>
<dbReference type="Pfam" id="PF04093">
    <property type="entry name" value="MreD"/>
    <property type="match status" value="1"/>
</dbReference>
<evidence type="ECO:0000313" key="10">
    <source>
        <dbReference type="Proteomes" id="UP000470384"/>
    </source>
</evidence>
<evidence type="ECO:0000256" key="3">
    <source>
        <dbReference type="ARBA" id="ARBA00022475"/>
    </source>
</evidence>
<evidence type="ECO:0000256" key="7">
    <source>
        <dbReference type="ARBA" id="ARBA00023136"/>
    </source>
</evidence>
<feature type="transmembrane region" description="Helical" evidence="8">
    <location>
        <begin position="136"/>
        <end position="155"/>
    </location>
</feature>
<sequence length="169" mass="18003">MRDLSQAFWIAVPVGLSLVCVLLGLIPVGIGTGGTTAPIFTLAVAYFFAVHRPEFFPPWAVFGIGLLQDVLSGGPLGLYTVVLLAGFGLTHSQRLFLVGRSFSTLWVGFMAVCGLAAAIAWFGASVHYGVVVNPMPLIWQALITIAVYPPMSFILSRINQRLTVLAPAA</sequence>
<dbReference type="AlphaFoldDB" id="A0A845QDB0"/>
<accession>A0A845QDB0</accession>
<evidence type="ECO:0000256" key="4">
    <source>
        <dbReference type="ARBA" id="ARBA00022692"/>
    </source>
</evidence>
<evidence type="ECO:0000256" key="6">
    <source>
        <dbReference type="ARBA" id="ARBA00022989"/>
    </source>
</evidence>
<keyword evidence="10" id="KW-1185">Reference proteome</keyword>
<feature type="transmembrane region" description="Helical" evidence="8">
    <location>
        <begin position="102"/>
        <end position="124"/>
    </location>
</feature>
<dbReference type="EMBL" id="WXYQ01000009">
    <property type="protein sequence ID" value="NBG96563.1"/>
    <property type="molecule type" value="Genomic_DNA"/>
</dbReference>
<keyword evidence="3" id="KW-1003">Cell membrane</keyword>
<comment type="caution">
    <text evidence="9">The sequence shown here is derived from an EMBL/GenBank/DDBJ whole genome shotgun (WGS) entry which is preliminary data.</text>
</comment>
<dbReference type="OrthoDB" id="7161178at2"/>
<comment type="subcellular location">
    <subcellularLocation>
        <location evidence="1">Cell membrane</location>
        <topology evidence="1">Multi-pass membrane protein</topology>
    </subcellularLocation>
</comment>
<feature type="transmembrane region" description="Helical" evidence="8">
    <location>
        <begin position="33"/>
        <end position="50"/>
    </location>
</feature>
<dbReference type="RefSeq" id="WP_160588614.1">
    <property type="nucleotide sequence ID" value="NZ_BMHN01000001.1"/>
</dbReference>
<name>A0A845QDB0_9HYPH</name>
<feature type="transmembrane region" description="Helical" evidence="8">
    <location>
        <begin position="70"/>
        <end position="90"/>
    </location>
</feature>
<feature type="transmembrane region" description="Helical" evidence="8">
    <location>
        <begin position="6"/>
        <end position="26"/>
    </location>
</feature>
<keyword evidence="5" id="KW-0133">Cell shape</keyword>
<protein>
    <submittedName>
        <fullName evidence="9">Rod shape-determining protein MreD</fullName>
    </submittedName>
</protein>
<evidence type="ECO:0000313" key="9">
    <source>
        <dbReference type="EMBL" id="NBG96563.1"/>
    </source>
</evidence>
<keyword evidence="7 8" id="KW-0472">Membrane</keyword>